<keyword evidence="6 9" id="KW-0472">Membrane</keyword>
<evidence type="ECO:0000256" key="7">
    <source>
        <dbReference type="ARBA" id="ARBA00024033"/>
    </source>
</evidence>
<evidence type="ECO:0000256" key="3">
    <source>
        <dbReference type="ARBA" id="ARBA00022679"/>
    </source>
</evidence>
<protein>
    <recommendedName>
        <fullName evidence="12">DUF2029 domain-containing protein</fullName>
    </recommendedName>
</protein>
<proteinExistence type="inferred from homology"/>
<feature type="transmembrane region" description="Helical" evidence="9">
    <location>
        <begin position="378"/>
        <end position="411"/>
    </location>
</feature>
<evidence type="ECO:0000256" key="4">
    <source>
        <dbReference type="ARBA" id="ARBA00022692"/>
    </source>
</evidence>
<organism evidence="10 11">
    <name type="scientific">Saccharothrix algeriensis</name>
    <dbReference type="NCBI Taxonomy" id="173560"/>
    <lineage>
        <taxon>Bacteria</taxon>
        <taxon>Bacillati</taxon>
        <taxon>Actinomycetota</taxon>
        <taxon>Actinomycetes</taxon>
        <taxon>Pseudonocardiales</taxon>
        <taxon>Pseudonocardiaceae</taxon>
        <taxon>Saccharothrix</taxon>
    </lineage>
</organism>
<name>A0ABS2SDI5_9PSEU</name>
<feature type="compositionally biased region" description="Gly residues" evidence="8">
    <location>
        <begin position="34"/>
        <end position="45"/>
    </location>
</feature>
<dbReference type="RefSeq" id="WP_307819895.1">
    <property type="nucleotide sequence ID" value="NZ_JAFBCL010000001.1"/>
</dbReference>
<dbReference type="InterPro" id="IPR018584">
    <property type="entry name" value="GT87"/>
</dbReference>
<feature type="transmembrane region" description="Helical" evidence="9">
    <location>
        <begin position="283"/>
        <end position="307"/>
    </location>
</feature>
<feature type="transmembrane region" description="Helical" evidence="9">
    <location>
        <begin position="200"/>
        <end position="217"/>
    </location>
</feature>
<sequence>MAGGHDPVRGSRSGGPGDLTGDERAGAGAVGEPVGAGAGEGRAGGAAAGGEVAVRVAEEPQRAPRPRGRWWAGRGGQGVVAFMAAVVGAVGAWRALRPSWEVPLPTAANLPEERMQDFRDALYFPIREFLAGGNPYDPAAMFAHWPVRQNFNLYQPYHLVLHSPFALPGYRLGAVAFAVVSLLLLVFLAVLAAGRLRAPLLPAAAVVGALLVTSQVGKAQLYVGQVNPLVAVGAAGALLARTSHPRWAALALALAWLKPQFGLPLAVLLLARGSWKVALGGTAVAAVASLAVVAPVIVGGGGVGAFLDVVRANLEHASATHYGAVDSLTAQRVDVAAVFFRLTGWLPPGAEAFALVAVLAVSAVLVRRLDRAGRSPVADLLTCAAVVVAVVHQPGDVLIAVPALALAAVSWWRDPRAWPGVAVVALLVPFAHLHFVDAAVRDLVGSRASVTVDGVALVLAWVALVVHARRRGRATAEPS</sequence>
<feature type="transmembrane region" description="Helical" evidence="9">
    <location>
        <begin position="417"/>
        <end position="436"/>
    </location>
</feature>
<keyword evidence="11" id="KW-1185">Reference proteome</keyword>
<feature type="transmembrane region" description="Helical" evidence="9">
    <location>
        <begin position="75"/>
        <end position="96"/>
    </location>
</feature>
<evidence type="ECO:0000256" key="5">
    <source>
        <dbReference type="ARBA" id="ARBA00022989"/>
    </source>
</evidence>
<evidence type="ECO:0000256" key="6">
    <source>
        <dbReference type="ARBA" id="ARBA00023136"/>
    </source>
</evidence>
<keyword evidence="3" id="KW-0808">Transferase</keyword>
<evidence type="ECO:0000313" key="10">
    <source>
        <dbReference type="EMBL" id="MBM7814317.1"/>
    </source>
</evidence>
<accession>A0ABS2SDI5</accession>
<feature type="transmembrane region" description="Helical" evidence="9">
    <location>
        <begin position="345"/>
        <end position="366"/>
    </location>
</feature>
<evidence type="ECO:0008006" key="12">
    <source>
        <dbReference type="Google" id="ProtNLM"/>
    </source>
</evidence>
<evidence type="ECO:0000256" key="9">
    <source>
        <dbReference type="SAM" id="Phobius"/>
    </source>
</evidence>
<keyword evidence="5 9" id="KW-1133">Transmembrane helix</keyword>
<dbReference type="EMBL" id="JAFBCL010000001">
    <property type="protein sequence ID" value="MBM7814317.1"/>
    <property type="molecule type" value="Genomic_DNA"/>
</dbReference>
<gene>
    <name evidence="10" type="ORF">JOE68_005182</name>
</gene>
<reference evidence="10 11" key="1">
    <citation type="submission" date="2021-01" db="EMBL/GenBank/DDBJ databases">
        <title>Sequencing the genomes of 1000 actinobacteria strains.</title>
        <authorList>
            <person name="Klenk H.-P."/>
        </authorList>
    </citation>
    <scope>NUCLEOTIDE SEQUENCE [LARGE SCALE GENOMIC DNA]</scope>
    <source>
        <strain evidence="10 11">DSM 44581</strain>
    </source>
</reference>
<keyword evidence="2" id="KW-1003">Cell membrane</keyword>
<feature type="region of interest" description="Disordered" evidence="8">
    <location>
        <begin position="1"/>
        <end position="45"/>
    </location>
</feature>
<dbReference type="Proteomes" id="UP001195724">
    <property type="component" value="Unassembled WGS sequence"/>
</dbReference>
<evidence type="ECO:0000256" key="2">
    <source>
        <dbReference type="ARBA" id="ARBA00022475"/>
    </source>
</evidence>
<comment type="similarity">
    <text evidence="7">Belongs to the glycosyltransferase 87 family.</text>
</comment>
<evidence type="ECO:0000256" key="8">
    <source>
        <dbReference type="SAM" id="MobiDB-lite"/>
    </source>
</evidence>
<feature type="transmembrane region" description="Helical" evidence="9">
    <location>
        <begin position="172"/>
        <end position="193"/>
    </location>
</feature>
<feature type="transmembrane region" description="Helical" evidence="9">
    <location>
        <begin position="448"/>
        <end position="468"/>
    </location>
</feature>
<evidence type="ECO:0000313" key="11">
    <source>
        <dbReference type="Proteomes" id="UP001195724"/>
    </source>
</evidence>
<dbReference type="Pfam" id="PF09594">
    <property type="entry name" value="GT87"/>
    <property type="match status" value="1"/>
</dbReference>
<comment type="caution">
    <text evidence="10">The sequence shown here is derived from an EMBL/GenBank/DDBJ whole genome shotgun (WGS) entry which is preliminary data.</text>
</comment>
<evidence type="ECO:0000256" key="1">
    <source>
        <dbReference type="ARBA" id="ARBA00004651"/>
    </source>
</evidence>
<feature type="transmembrane region" description="Helical" evidence="9">
    <location>
        <begin position="247"/>
        <end position="271"/>
    </location>
</feature>
<comment type="subcellular location">
    <subcellularLocation>
        <location evidence="1">Cell membrane</location>
        <topology evidence="1">Multi-pass membrane protein</topology>
    </subcellularLocation>
</comment>
<keyword evidence="4 9" id="KW-0812">Transmembrane</keyword>